<gene>
    <name evidence="1" type="ORF">BV898_02017</name>
</gene>
<keyword evidence="2" id="KW-1185">Reference proteome</keyword>
<protein>
    <submittedName>
        <fullName evidence="1">Uncharacterized protein</fullName>
    </submittedName>
</protein>
<sequence>MTFKSPRVVNAPEAVTALTAEVEILNDGPVDARPKRLFPVSSTANQFRFRMEDSLEITVYSLESHLFTDDLAPPLPTVMAVRALMIRPSLCRLARLVPASLIGVVTVASVVENDTKNVRAPSLIPALRRGPTSASRDCFANRILEFRSDRTFRGCTPAYVQFSTVTSGSYRPFRAFPSAPRVQRLDQCPRTRPMLRFLANGQALTGDQNVNILKRGLDMLDPTQTLSRTTNVCGLALKPHAVSLLLMTMPMSLCLEYQSVVCGAIGPTAGGPLTALQPLQMTS</sequence>
<dbReference type="AlphaFoldDB" id="A0A1W0X997"/>
<dbReference type="Proteomes" id="UP000192578">
    <property type="component" value="Unassembled WGS sequence"/>
</dbReference>
<evidence type="ECO:0000313" key="2">
    <source>
        <dbReference type="Proteomes" id="UP000192578"/>
    </source>
</evidence>
<dbReference type="EMBL" id="MTYJ01000008">
    <property type="protein sequence ID" value="OQV24063.1"/>
    <property type="molecule type" value="Genomic_DNA"/>
</dbReference>
<evidence type="ECO:0000313" key="1">
    <source>
        <dbReference type="EMBL" id="OQV24063.1"/>
    </source>
</evidence>
<comment type="caution">
    <text evidence="1">The sequence shown here is derived from an EMBL/GenBank/DDBJ whole genome shotgun (WGS) entry which is preliminary data.</text>
</comment>
<reference evidence="2" key="1">
    <citation type="submission" date="2017-01" db="EMBL/GenBank/DDBJ databases">
        <title>Comparative genomics of anhydrobiosis in the tardigrade Hypsibius dujardini.</title>
        <authorList>
            <person name="Yoshida Y."/>
            <person name="Koutsovoulos G."/>
            <person name="Laetsch D."/>
            <person name="Stevens L."/>
            <person name="Kumar S."/>
            <person name="Horikawa D."/>
            <person name="Ishino K."/>
            <person name="Komine S."/>
            <person name="Tomita M."/>
            <person name="Blaxter M."/>
            <person name="Arakawa K."/>
        </authorList>
    </citation>
    <scope>NUCLEOTIDE SEQUENCE [LARGE SCALE GENOMIC DNA]</scope>
    <source>
        <strain evidence="2">Z151</strain>
    </source>
</reference>
<accession>A0A1W0X997</accession>
<name>A0A1W0X997_HYPEX</name>
<organism evidence="1 2">
    <name type="scientific">Hypsibius exemplaris</name>
    <name type="common">Freshwater tardigrade</name>
    <dbReference type="NCBI Taxonomy" id="2072580"/>
    <lineage>
        <taxon>Eukaryota</taxon>
        <taxon>Metazoa</taxon>
        <taxon>Ecdysozoa</taxon>
        <taxon>Tardigrada</taxon>
        <taxon>Eutardigrada</taxon>
        <taxon>Parachela</taxon>
        <taxon>Hypsibioidea</taxon>
        <taxon>Hypsibiidae</taxon>
        <taxon>Hypsibius</taxon>
    </lineage>
</organism>
<proteinExistence type="predicted"/>